<gene>
    <name evidence="1" type="ORF">FHS27_005185</name>
</gene>
<sequence length="184" mass="19971">MDSLPNWEAVILTSRLLGSRGEELAFDISGPELVASEPDLFAWQLSVAVRMPSSVASLTQDICSTFYGELPDIAPLTRLLDRVPSARFVIDEQSFELQILEHQINSGPVSGFVVNCRYYSNNAGHDANWDSGVVDQLLIDPCPNAASVRFAFVVEFDALQSFHRELAADLSAGAIKDGSPGTTP</sequence>
<protein>
    <submittedName>
        <fullName evidence="1">Uncharacterized protein</fullName>
    </submittedName>
</protein>
<reference evidence="1 2" key="1">
    <citation type="submission" date="2020-08" db="EMBL/GenBank/DDBJ databases">
        <title>Genomic Encyclopedia of Type Strains, Phase III (KMG-III): the genomes of soil and plant-associated and newly described type strains.</title>
        <authorList>
            <person name="Whitman W."/>
        </authorList>
    </citation>
    <scope>NUCLEOTIDE SEQUENCE [LARGE SCALE GENOMIC DNA]</scope>
    <source>
        <strain evidence="1 2">CECT 8075</strain>
    </source>
</reference>
<evidence type="ECO:0000313" key="1">
    <source>
        <dbReference type="EMBL" id="MBB3209345.1"/>
    </source>
</evidence>
<accession>A0A7W5E353</accession>
<name>A0A7W5E353_9BACT</name>
<evidence type="ECO:0000313" key="2">
    <source>
        <dbReference type="Proteomes" id="UP000536179"/>
    </source>
</evidence>
<keyword evidence="2" id="KW-1185">Reference proteome</keyword>
<proteinExistence type="predicted"/>
<dbReference type="RefSeq" id="WP_184307904.1">
    <property type="nucleotide sequence ID" value="NZ_JACHXU010000023.1"/>
</dbReference>
<comment type="caution">
    <text evidence="1">The sequence shown here is derived from an EMBL/GenBank/DDBJ whole genome shotgun (WGS) entry which is preliminary data.</text>
</comment>
<organism evidence="1 2">
    <name type="scientific">Aporhodopirellula rubra</name>
    <dbReference type="NCBI Taxonomy" id="980271"/>
    <lineage>
        <taxon>Bacteria</taxon>
        <taxon>Pseudomonadati</taxon>
        <taxon>Planctomycetota</taxon>
        <taxon>Planctomycetia</taxon>
        <taxon>Pirellulales</taxon>
        <taxon>Pirellulaceae</taxon>
        <taxon>Aporhodopirellula</taxon>
    </lineage>
</organism>
<dbReference type="AlphaFoldDB" id="A0A7W5E353"/>
<dbReference type="EMBL" id="JACHXU010000023">
    <property type="protein sequence ID" value="MBB3209345.1"/>
    <property type="molecule type" value="Genomic_DNA"/>
</dbReference>
<dbReference type="Proteomes" id="UP000536179">
    <property type="component" value="Unassembled WGS sequence"/>
</dbReference>